<gene>
    <name evidence="4" type="ORF">FHU41_000368</name>
</gene>
<dbReference type="InterPro" id="IPR029058">
    <property type="entry name" value="AB_hydrolase_fold"/>
</dbReference>
<comment type="caution">
    <text evidence="4">The sequence shown here is derived from an EMBL/GenBank/DDBJ whole genome shotgun (WGS) entry which is preliminary data.</text>
</comment>
<dbReference type="GO" id="GO:0004177">
    <property type="term" value="F:aminopeptidase activity"/>
    <property type="evidence" value="ECO:0007669"/>
    <property type="project" value="UniProtKB-KW"/>
</dbReference>
<dbReference type="PANTHER" id="PTHR43248">
    <property type="entry name" value="2-SUCCINYL-6-HYDROXY-2,4-CYCLOHEXADIENE-1-CARBOXYLATE SYNTHASE"/>
    <property type="match status" value="1"/>
</dbReference>
<keyword evidence="2 4" id="KW-0378">Hydrolase</keyword>
<dbReference type="RefSeq" id="WP_179387950.1">
    <property type="nucleotide sequence ID" value="NZ_JACBYQ010000001.1"/>
</dbReference>
<sequence>MSIPTHRPGVPVERDGHLYREHRFLLPLDHAAPDGRKIEVFAREVSAIAAPEAPWLVYFQGGPGHPADRPLTPSGWLKEALKEFRVLLLDQRGTGLSTPVNRQTLPLQGDAAAQAEYLSHFRADSIVADAEAIRLALGSGPWSTLGQSFGGFCSLSYLSLFPEGLREVLITAGLAPLHGHPDRVYRATYARVAARNAEYFARYPADQQIAQQIARHLTEVTEFLPTGERFTAHRFQMLGAFLGGNTRIDGLHYLLEEAFIETPEGRRLSDKFLEQASQFVSYAQNPLYAVLHESIYCQGEASNWAAARVAAERGDMEPESVPFHFTGEAIMPWYFAEDPALIPLAEVAEILARKEDWPALYDLEQLSHNQVPVAATAYFDDIYVDHGLASETASVVAGLKLWETGEYHHDGLRADGEKIFSTLLKLARGEG</sequence>
<dbReference type="Gene3D" id="3.40.50.1820">
    <property type="entry name" value="alpha/beta hydrolase"/>
    <property type="match status" value="1"/>
</dbReference>
<dbReference type="EC" id="3.4.11.5" evidence="4"/>
<dbReference type="AlphaFoldDB" id="A0A7Y9S6K6"/>
<comment type="similarity">
    <text evidence="1">Belongs to the peptidase S33 family.</text>
</comment>
<reference evidence="4 5" key="1">
    <citation type="submission" date="2020-07" db="EMBL/GenBank/DDBJ databases">
        <title>Sequencing the genomes of 1000 actinobacteria strains.</title>
        <authorList>
            <person name="Klenk H.-P."/>
        </authorList>
    </citation>
    <scope>NUCLEOTIDE SEQUENCE [LARGE SCALE GENOMIC DNA]</scope>
    <source>
        <strain evidence="4 5">DSM 102047</strain>
    </source>
</reference>
<dbReference type="PANTHER" id="PTHR43248:SF2">
    <property type="entry name" value="PROLYL AMINOPEPTIDASE"/>
    <property type="match status" value="1"/>
</dbReference>
<name>A0A7Y9S6K6_9MICC</name>
<evidence type="ECO:0000313" key="4">
    <source>
        <dbReference type="EMBL" id="NYE94147.1"/>
    </source>
</evidence>
<dbReference type="PRINTS" id="PR00793">
    <property type="entry name" value="PROAMNOPTASE"/>
</dbReference>
<feature type="domain" description="AB hydrolase-1" evidence="3">
    <location>
        <begin position="54"/>
        <end position="219"/>
    </location>
</feature>
<protein>
    <submittedName>
        <fullName evidence="4">Proline iminopeptidase</fullName>
        <ecNumber evidence="4">3.4.11.5</ecNumber>
    </submittedName>
</protein>
<dbReference type="InterPro" id="IPR000073">
    <property type="entry name" value="AB_hydrolase_1"/>
</dbReference>
<dbReference type="Pfam" id="PF00561">
    <property type="entry name" value="Abhydrolase_1"/>
    <property type="match status" value="1"/>
</dbReference>
<evidence type="ECO:0000313" key="5">
    <source>
        <dbReference type="Proteomes" id="UP000521748"/>
    </source>
</evidence>
<dbReference type="Proteomes" id="UP000521748">
    <property type="component" value="Unassembled WGS sequence"/>
</dbReference>
<proteinExistence type="inferred from homology"/>
<dbReference type="InterPro" id="IPR051601">
    <property type="entry name" value="Serine_prot/Carboxylest_S33"/>
</dbReference>
<dbReference type="EMBL" id="JACBYQ010000001">
    <property type="protein sequence ID" value="NYE94147.1"/>
    <property type="molecule type" value="Genomic_DNA"/>
</dbReference>
<evidence type="ECO:0000256" key="1">
    <source>
        <dbReference type="ARBA" id="ARBA00010088"/>
    </source>
</evidence>
<dbReference type="InterPro" id="IPR002410">
    <property type="entry name" value="Peptidase_S33"/>
</dbReference>
<accession>A0A7Y9S6K6</accession>
<evidence type="ECO:0000256" key="2">
    <source>
        <dbReference type="ARBA" id="ARBA00022801"/>
    </source>
</evidence>
<keyword evidence="4" id="KW-0031">Aminopeptidase</keyword>
<dbReference type="SUPFAM" id="SSF53474">
    <property type="entry name" value="alpha/beta-Hydrolases"/>
    <property type="match status" value="1"/>
</dbReference>
<dbReference type="GO" id="GO:0006508">
    <property type="term" value="P:proteolysis"/>
    <property type="evidence" value="ECO:0007669"/>
    <property type="project" value="InterPro"/>
</dbReference>
<organism evidence="4 5">
    <name type="scientific">Psychromicrobium silvestre</name>
    <dbReference type="NCBI Taxonomy" id="1645614"/>
    <lineage>
        <taxon>Bacteria</taxon>
        <taxon>Bacillati</taxon>
        <taxon>Actinomycetota</taxon>
        <taxon>Actinomycetes</taxon>
        <taxon>Micrococcales</taxon>
        <taxon>Micrococcaceae</taxon>
        <taxon>Psychromicrobium</taxon>
    </lineage>
</organism>
<evidence type="ECO:0000259" key="3">
    <source>
        <dbReference type="Pfam" id="PF00561"/>
    </source>
</evidence>
<keyword evidence="4" id="KW-0645">Protease</keyword>
<keyword evidence="5" id="KW-1185">Reference proteome</keyword>